<proteinExistence type="predicted"/>
<dbReference type="AlphaFoldDB" id="A0A0F8ZQX2"/>
<evidence type="ECO:0000313" key="1">
    <source>
        <dbReference type="EMBL" id="KKK96253.1"/>
    </source>
</evidence>
<protein>
    <submittedName>
        <fullName evidence="1">Uncharacterized protein</fullName>
    </submittedName>
</protein>
<organism evidence="1">
    <name type="scientific">marine sediment metagenome</name>
    <dbReference type="NCBI Taxonomy" id="412755"/>
    <lineage>
        <taxon>unclassified sequences</taxon>
        <taxon>metagenomes</taxon>
        <taxon>ecological metagenomes</taxon>
    </lineage>
</organism>
<gene>
    <name evidence="1" type="ORF">LCGC14_2664600</name>
</gene>
<accession>A0A0F8ZQX2</accession>
<name>A0A0F8ZQX2_9ZZZZ</name>
<reference evidence="1" key="1">
    <citation type="journal article" date="2015" name="Nature">
        <title>Complex archaea that bridge the gap between prokaryotes and eukaryotes.</title>
        <authorList>
            <person name="Spang A."/>
            <person name="Saw J.H."/>
            <person name="Jorgensen S.L."/>
            <person name="Zaremba-Niedzwiedzka K."/>
            <person name="Martijn J."/>
            <person name="Lind A.E."/>
            <person name="van Eijk R."/>
            <person name="Schleper C."/>
            <person name="Guy L."/>
            <person name="Ettema T.J."/>
        </authorList>
    </citation>
    <scope>NUCLEOTIDE SEQUENCE</scope>
</reference>
<sequence>MHNMLGLPRKGKVIRNKNMTHDWFIECEQLYNNINGNTKLTQNHTIKSNAFDILVSYLESN</sequence>
<comment type="caution">
    <text evidence="1">The sequence shown here is derived from an EMBL/GenBank/DDBJ whole genome shotgun (WGS) entry which is preliminary data.</text>
</comment>
<dbReference type="EMBL" id="LAZR01046561">
    <property type="protein sequence ID" value="KKK96253.1"/>
    <property type="molecule type" value="Genomic_DNA"/>
</dbReference>